<keyword evidence="9" id="KW-1185">Reference proteome</keyword>
<keyword evidence="2" id="KW-0813">Transport</keyword>
<evidence type="ECO:0000256" key="5">
    <source>
        <dbReference type="ARBA" id="ARBA00023136"/>
    </source>
</evidence>
<evidence type="ECO:0000256" key="2">
    <source>
        <dbReference type="ARBA" id="ARBA00022448"/>
    </source>
</evidence>
<evidence type="ECO:0000256" key="3">
    <source>
        <dbReference type="ARBA" id="ARBA00022692"/>
    </source>
</evidence>
<evidence type="ECO:0000313" key="8">
    <source>
        <dbReference type="EMBL" id="PIG69243.1"/>
    </source>
</evidence>
<evidence type="ECO:0000256" key="1">
    <source>
        <dbReference type="ARBA" id="ARBA00004141"/>
    </source>
</evidence>
<protein>
    <submittedName>
        <fullName evidence="8">Monocarboxylate transporter</fullName>
    </submittedName>
</protein>
<feature type="domain" description="Major facilitator superfamily (MFS) profile" evidence="7">
    <location>
        <begin position="87"/>
        <end position="493"/>
    </location>
</feature>
<accession>A0A2G7ELK6</accession>
<dbReference type="GO" id="GO:0022857">
    <property type="term" value="F:transmembrane transporter activity"/>
    <property type="evidence" value="ECO:0007669"/>
    <property type="project" value="InterPro"/>
</dbReference>
<reference evidence="8 9" key="1">
    <citation type="submission" date="2017-05" db="EMBL/GenBank/DDBJ databases">
        <title>Genome sequence for an aflatoxigenic pathogen of Argentinian peanut, Aspergillus arachidicola.</title>
        <authorList>
            <person name="Moore G."/>
            <person name="Beltz S.B."/>
            <person name="Mack B.M."/>
        </authorList>
    </citation>
    <scope>NUCLEOTIDE SEQUENCE [LARGE SCALE GENOMIC DNA]</scope>
    <source>
        <strain evidence="8 9">CBS 117610</strain>
    </source>
</reference>
<keyword evidence="3 6" id="KW-0812">Transmembrane</keyword>
<feature type="transmembrane region" description="Helical" evidence="6">
    <location>
        <begin position="464"/>
        <end position="482"/>
    </location>
</feature>
<feature type="transmembrane region" description="Helical" evidence="6">
    <location>
        <begin position="180"/>
        <end position="199"/>
    </location>
</feature>
<keyword evidence="5 6" id="KW-0472">Membrane</keyword>
<proteinExistence type="predicted"/>
<feature type="transmembrane region" description="Helical" evidence="6">
    <location>
        <begin position="239"/>
        <end position="258"/>
    </location>
</feature>
<dbReference type="Pfam" id="PF23155">
    <property type="entry name" value="DUF7053"/>
    <property type="match status" value="1"/>
</dbReference>
<dbReference type="InterPro" id="IPR050327">
    <property type="entry name" value="Proton-linked_MCT"/>
</dbReference>
<dbReference type="Gene3D" id="1.20.1250.20">
    <property type="entry name" value="MFS general substrate transporter like domains"/>
    <property type="match status" value="1"/>
</dbReference>
<dbReference type="GO" id="GO:0016020">
    <property type="term" value="C:membrane"/>
    <property type="evidence" value="ECO:0007669"/>
    <property type="project" value="UniProtKB-SubCell"/>
</dbReference>
<comment type="subcellular location">
    <subcellularLocation>
        <location evidence="1">Membrane</location>
        <topology evidence="1">Multi-pass membrane protein</topology>
    </subcellularLocation>
</comment>
<evidence type="ECO:0000256" key="6">
    <source>
        <dbReference type="SAM" id="Phobius"/>
    </source>
</evidence>
<feature type="transmembrane region" description="Helical" evidence="6">
    <location>
        <begin position="270"/>
        <end position="290"/>
    </location>
</feature>
<feature type="transmembrane region" description="Helical" evidence="6">
    <location>
        <begin position="395"/>
        <end position="418"/>
    </location>
</feature>
<organism evidence="8 9">
    <name type="scientific">Aspergillus arachidicola</name>
    <dbReference type="NCBI Taxonomy" id="656916"/>
    <lineage>
        <taxon>Eukaryota</taxon>
        <taxon>Fungi</taxon>
        <taxon>Dikarya</taxon>
        <taxon>Ascomycota</taxon>
        <taxon>Pezizomycotina</taxon>
        <taxon>Eurotiomycetes</taxon>
        <taxon>Eurotiomycetidae</taxon>
        <taxon>Eurotiales</taxon>
        <taxon>Aspergillaceae</taxon>
        <taxon>Aspergillus</taxon>
        <taxon>Aspergillus subgen. Circumdati</taxon>
    </lineage>
</organism>
<dbReference type="AlphaFoldDB" id="A0A2G7ELK6"/>
<dbReference type="InterPro" id="IPR055481">
    <property type="entry name" value="DUF7053"/>
</dbReference>
<name>A0A2G7ELK6_9EURO</name>
<dbReference type="EMBL" id="NEXV01000743">
    <property type="protein sequence ID" value="PIG69243.1"/>
    <property type="molecule type" value="Genomic_DNA"/>
</dbReference>
<evidence type="ECO:0000313" key="9">
    <source>
        <dbReference type="Proteomes" id="UP000231358"/>
    </source>
</evidence>
<dbReference type="Proteomes" id="UP000231358">
    <property type="component" value="Unassembled WGS sequence"/>
</dbReference>
<keyword evidence="4 6" id="KW-1133">Transmembrane helix</keyword>
<dbReference type="SUPFAM" id="SSF103473">
    <property type="entry name" value="MFS general substrate transporter"/>
    <property type="match status" value="1"/>
</dbReference>
<dbReference type="InterPro" id="IPR036259">
    <property type="entry name" value="MFS_trans_sf"/>
</dbReference>
<dbReference type="PROSITE" id="PS50850">
    <property type="entry name" value="MFS"/>
    <property type="match status" value="1"/>
</dbReference>
<evidence type="ECO:0000256" key="4">
    <source>
        <dbReference type="ARBA" id="ARBA00022989"/>
    </source>
</evidence>
<feature type="transmembrane region" description="Helical" evidence="6">
    <location>
        <begin position="430"/>
        <end position="452"/>
    </location>
</feature>
<feature type="transmembrane region" description="Helical" evidence="6">
    <location>
        <begin position="368"/>
        <end position="389"/>
    </location>
</feature>
<comment type="caution">
    <text evidence="8">The sequence shown here is derived from an EMBL/GenBank/DDBJ whole genome shotgun (WGS) entry which is preliminary data.</text>
</comment>
<dbReference type="CDD" id="cd17352">
    <property type="entry name" value="MFS_MCT_SLC16"/>
    <property type="match status" value="1"/>
</dbReference>
<dbReference type="PANTHER" id="PTHR11360">
    <property type="entry name" value="MONOCARBOXYLATE TRANSPORTER"/>
    <property type="match status" value="1"/>
</dbReference>
<feature type="transmembrane region" description="Helical" evidence="6">
    <location>
        <begin position="154"/>
        <end position="174"/>
    </location>
</feature>
<sequence length="493" mass="54203">MFSYLSSLLTVDNNFTSTSPLPSSVSPKRAIDILYDHVTMIKLNPLVIDLQRCEPHEHAPEAERDLIWYEITDKVSYLPFDLLSGQVKYKACFKDLPMGLQTSIYAPLGLRTQNKWTLEDQDELQLKEDVSIGEFQAYYEQNLLRQYSSSKISWIPSLQIFFMFAMGPIAGQIYDRLGPRYLLLGGSLLHVFGLMMTSISKRYYQILLSQGVCSAIGVAAIFQAAVSCIPSWFSKKRGAVYGIVSSGSSIGGVIFPIMISKLITILGFPWTMRICAFMILFLLIVANLTVRSRLPPNPRNLSKNSLMRPFHESKMMLLITGFFILTFGIFVPMNYLVTAAMAEGMGRNLADLFGRLGAGIFADKIGSYNIFVVVTYIAGILVLALWIPASNNSGTIVFAVLFGFATGAYVALAPGLVVKLSPFAEIGYRTGLLFLFASISGLTTNPIAGAILQYSGGSYTGMKIFSGALLIVGSTLVLGVRLRQTGLKLNAIF</sequence>
<dbReference type="InterPro" id="IPR020846">
    <property type="entry name" value="MFS_dom"/>
</dbReference>
<gene>
    <name evidence="8" type="ORF">AARAC_006172</name>
</gene>
<feature type="transmembrane region" description="Helical" evidence="6">
    <location>
        <begin position="211"/>
        <end position="233"/>
    </location>
</feature>
<feature type="transmembrane region" description="Helical" evidence="6">
    <location>
        <begin position="315"/>
        <end position="337"/>
    </location>
</feature>
<dbReference type="PANTHER" id="PTHR11360:SF224">
    <property type="entry name" value="MAJOR FACILITATOR SUPERFAMILY (MFS) PROFILE DOMAIN-CONTAINING PROTEIN-RELATED"/>
    <property type="match status" value="1"/>
</dbReference>
<evidence type="ECO:0000259" key="7">
    <source>
        <dbReference type="PROSITE" id="PS50850"/>
    </source>
</evidence>